<dbReference type="GO" id="GO:0098552">
    <property type="term" value="C:side of membrane"/>
    <property type="evidence" value="ECO:0007669"/>
    <property type="project" value="UniProtKB-KW"/>
</dbReference>
<feature type="transmembrane region" description="Helical" evidence="9">
    <location>
        <begin position="133"/>
        <end position="155"/>
    </location>
</feature>
<evidence type="ECO:0000256" key="9">
    <source>
        <dbReference type="SAM" id="Phobius"/>
    </source>
</evidence>
<evidence type="ECO:0000256" key="3">
    <source>
        <dbReference type="ARBA" id="ARBA00022692"/>
    </source>
</evidence>
<dbReference type="GeneID" id="107223369"/>
<dbReference type="RefSeq" id="XP_015518517.2">
    <property type="nucleotide sequence ID" value="XM_015663031.2"/>
</dbReference>
<protein>
    <submittedName>
        <fullName evidence="12">Uncharacterized protein LOC107223369</fullName>
    </submittedName>
</protein>
<dbReference type="PANTHER" id="PTHR33562:SF30">
    <property type="entry name" value="LD40063P"/>
    <property type="match status" value="1"/>
</dbReference>
<feature type="chain" id="PRO_5046490786" evidence="10">
    <location>
        <begin position="26"/>
        <end position="159"/>
    </location>
</feature>
<keyword evidence="4 10" id="KW-0732">Signal</keyword>
<proteinExistence type="predicted"/>
<evidence type="ECO:0000313" key="12">
    <source>
        <dbReference type="RefSeq" id="XP_015518517.2"/>
    </source>
</evidence>
<dbReference type="InParanoid" id="A0A6J0BWB9"/>
<dbReference type="Pfam" id="PF17064">
    <property type="entry name" value="QVR"/>
    <property type="match status" value="1"/>
</dbReference>
<sequence length="159" mass="17486">MAGRMTVALQATLFVLAAVLYQGEALRCWHCSSDSSPDCGDVITYSEHNRQFHTADCEADLRQNPYTFARPVCKKIVEIKNGARIVIRKCDSPLPDERDITDGVCSTVPSPSHVTVESCHVCTTDLCNGAHSALGHASVMTSLLFFGIPSILFAYRWSY</sequence>
<dbReference type="InterPro" id="IPR050975">
    <property type="entry name" value="Sleep_regulator"/>
</dbReference>
<keyword evidence="3 9" id="KW-0812">Transmembrane</keyword>
<evidence type="ECO:0000256" key="4">
    <source>
        <dbReference type="ARBA" id="ARBA00022729"/>
    </source>
</evidence>
<keyword evidence="6 9" id="KW-0472">Membrane</keyword>
<evidence type="ECO:0000256" key="2">
    <source>
        <dbReference type="ARBA" id="ARBA00022622"/>
    </source>
</evidence>
<dbReference type="CDD" id="cd23593">
    <property type="entry name" value="TFP_LU_ECD_Twit"/>
    <property type="match status" value="1"/>
</dbReference>
<dbReference type="InterPro" id="IPR031424">
    <property type="entry name" value="QVR-like"/>
</dbReference>
<accession>A0A6J0BWB9</accession>
<keyword evidence="5 9" id="KW-1133">Transmembrane helix</keyword>
<dbReference type="OrthoDB" id="75169at2759"/>
<evidence type="ECO:0000256" key="5">
    <source>
        <dbReference type="ARBA" id="ARBA00022989"/>
    </source>
</evidence>
<feature type="signal peptide" evidence="10">
    <location>
        <begin position="1"/>
        <end position="25"/>
    </location>
</feature>
<keyword evidence="8" id="KW-0449">Lipoprotein</keyword>
<gene>
    <name evidence="12" type="primary">LOC107223369</name>
</gene>
<comment type="subcellular location">
    <subcellularLocation>
        <location evidence="1">Membrane</location>
        <topology evidence="1">Lipid-anchor</topology>
        <topology evidence="1">GPI-anchor</topology>
    </subcellularLocation>
</comment>
<evidence type="ECO:0000256" key="8">
    <source>
        <dbReference type="ARBA" id="ARBA00023288"/>
    </source>
</evidence>
<name>A0A6J0BWB9_NEOLC</name>
<reference evidence="12" key="1">
    <citation type="submission" date="2025-08" db="UniProtKB">
        <authorList>
            <consortium name="RefSeq"/>
        </authorList>
    </citation>
    <scope>IDENTIFICATION</scope>
    <source>
        <tissue evidence="12">Thorax and Abdomen</tissue>
    </source>
</reference>
<evidence type="ECO:0000256" key="1">
    <source>
        <dbReference type="ARBA" id="ARBA00004589"/>
    </source>
</evidence>
<evidence type="ECO:0000256" key="7">
    <source>
        <dbReference type="ARBA" id="ARBA00023180"/>
    </source>
</evidence>
<keyword evidence="7" id="KW-0325">Glycoprotein</keyword>
<dbReference type="GO" id="GO:0030431">
    <property type="term" value="P:sleep"/>
    <property type="evidence" value="ECO:0007669"/>
    <property type="project" value="InterPro"/>
</dbReference>
<evidence type="ECO:0000256" key="6">
    <source>
        <dbReference type="ARBA" id="ARBA00023136"/>
    </source>
</evidence>
<evidence type="ECO:0000313" key="11">
    <source>
        <dbReference type="Proteomes" id="UP000829291"/>
    </source>
</evidence>
<dbReference type="KEGG" id="nlo:107223369"/>
<keyword evidence="11" id="KW-1185">Reference proteome</keyword>
<organism evidence="12">
    <name type="scientific">Neodiprion lecontei</name>
    <name type="common">Redheaded pine sawfly</name>
    <dbReference type="NCBI Taxonomy" id="441921"/>
    <lineage>
        <taxon>Eukaryota</taxon>
        <taxon>Metazoa</taxon>
        <taxon>Ecdysozoa</taxon>
        <taxon>Arthropoda</taxon>
        <taxon>Hexapoda</taxon>
        <taxon>Insecta</taxon>
        <taxon>Pterygota</taxon>
        <taxon>Neoptera</taxon>
        <taxon>Endopterygota</taxon>
        <taxon>Hymenoptera</taxon>
        <taxon>Tenthredinoidea</taxon>
        <taxon>Diprionidae</taxon>
        <taxon>Diprioninae</taxon>
        <taxon>Neodiprion</taxon>
    </lineage>
</organism>
<evidence type="ECO:0000256" key="10">
    <source>
        <dbReference type="SAM" id="SignalP"/>
    </source>
</evidence>
<dbReference type="Proteomes" id="UP000829291">
    <property type="component" value="Chromosome 1"/>
</dbReference>
<dbReference type="AlphaFoldDB" id="A0A6J0BWB9"/>
<dbReference type="GO" id="GO:0032222">
    <property type="term" value="P:regulation of synaptic transmission, cholinergic"/>
    <property type="evidence" value="ECO:0007669"/>
    <property type="project" value="InterPro"/>
</dbReference>
<dbReference type="PANTHER" id="PTHR33562">
    <property type="entry name" value="ATILLA, ISOFORM B-RELATED-RELATED"/>
    <property type="match status" value="1"/>
</dbReference>
<keyword evidence="2" id="KW-0336">GPI-anchor</keyword>